<dbReference type="SUPFAM" id="SSF52058">
    <property type="entry name" value="L domain-like"/>
    <property type="match status" value="1"/>
</dbReference>
<proteinExistence type="predicted"/>
<sequence length="68" mass="7349">RLPESLGELWNLEALDVSNNSLSGTILTSLSDTSRAKLVFFSYALHVHYGRAAHQASPTGFGEEEAEG</sequence>
<accession>A0AA88QXU7</accession>
<protein>
    <submittedName>
        <fullName evidence="1">Uncharacterized protein</fullName>
    </submittedName>
</protein>
<reference evidence="1" key="1">
    <citation type="submission" date="2022-12" db="EMBL/GenBank/DDBJ databases">
        <title>Draft genome assemblies for two species of Escallonia (Escalloniales).</title>
        <authorList>
            <person name="Chanderbali A."/>
            <person name="Dervinis C."/>
            <person name="Anghel I."/>
            <person name="Soltis D."/>
            <person name="Soltis P."/>
            <person name="Zapata F."/>
        </authorList>
    </citation>
    <scope>NUCLEOTIDE SEQUENCE</scope>
    <source>
        <strain evidence="1">UCBG92.1500</strain>
        <tissue evidence="1">Leaf</tissue>
    </source>
</reference>
<evidence type="ECO:0000313" key="1">
    <source>
        <dbReference type="EMBL" id="KAK2978397.1"/>
    </source>
</evidence>
<name>A0AA88QXU7_9ASTE</name>
<dbReference type="Gene3D" id="3.80.10.10">
    <property type="entry name" value="Ribonuclease Inhibitor"/>
    <property type="match status" value="1"/>
</dbReference>
<keyword evidence="2" id="KW-1185">Reference proteome</keyword>
<dbReference type="Proteomes" id="UP001187471">
    <property type="component" value="Unassembled WGS sequence"/>
</dbReference>
<evidence type="ECO:0000313" key="2">
    <source>
        <dbReference type="Proteomes" id="UP001187471"/>
    </source>
</evidence>
<gene>
    <name evidence="1" type="ORF">RJ640_001934</name>
</gene>
<organism evidence="1 2">
    <name type="scientific">Escallonia rubra</name>
    <dbReference type="NCBI Taxonomy" id="112253"/>
    <lineage>
        <taxon>Eukaryota</taxon>
        <taxon>Viridiplantae</taxon>
        <taxon>Streptophyta</taxon>
        <taxon>Embryophyta</taxon>
        <taxon>Tracheophyta</taxon>
        <taxon>Spermatophyta</taxon>
        <taxon>Magnoliopsida</taxon>
        <taxon>eudicotyledons</taxon>
        <taxon>Gunneridae</taxon>
        <taxon>Pentapetalae</taxon>
        <taxon>asterids</taxon>
        <taxon>campanulids</taxon>
        <taxon>Escalloniales</taxon>
        <taxon>Escalloniaceae</taxon>
        <taxon>Escallonia</taxon>
    </lineage>
</organism>
<dbReference type="AlphaFoldDB" id="A0AA88QXU7"/>
<dbReference type="EMBL" id="JAVXUO010001882">
    <property type="protein sequence ID" value="KAK2978397.1"/>
    <property type="molecule type" value="Genomic_DNA"/>
</dbReference>
<feature type="non-terminal residue" evidence="1">
    <location>
        <position position="68"/>
    </location>
</feature>
<dbReference type="InterPro" id="IPR032675">
    <property type="entry name" value="LRR_dom_sf"/>
</dbReference>
<comment type="caution">
    <text evidence="1">The sequence shown here is derived from an EMBL/GenBank/DDBJ whole genome shotgun (WGS) entry which is preliminary data.</text>
</comment>